<dbReference type="AlphaFoldDB" id="A0A953NB09"/>
<dbReference type="Pfam" id="PF08808">
    <property type="entry name" value="RES"/>
    <property type="match status" value="1"/>
</dbReference>
<gene>
    <name evidence="2" type="ORF">KZZ10_10105</name>
</gene>
<sequence>MRVVFDRLALVDVDQDIVRNVVSLRVAQDLFDDLSQNPNDWVVAHRAEQDVKPPSYRSATPVIDRPFEDTEWFGAITWPFKNWRSSRYSDGSYGVWYGSESVETTVYETVYHWQIGLLRDAGFERTGVVAERKVYKVACAAALLDLRKLVGSEPNLLHPTDYALCQSVGARVNREGHPGLLTPSVRRPNGENVAIFNSNVLSNPRHDCHLTYRLQDNRIVVEKDPGRSWITIPLGSKER</sequence>
<evidence type="ECO:0000313" key="2">
    <source>
        <dbReference type="EMBL" id="MBZ1350997.1"/>
    </source>
</evidence>
<reference evidence="2" key="1">
    <citation type="submission" date="2021-07" db="EMBL/GenBank/DDBJ databases">
        <title>New genus and species of the family Alcaligenaceae.</title>
        <authorList>
            <person name="Hahn M.W."/>
        </authorList>
    </citation>
    <scope>NUCLEOTIDE SEQUENCE</scope>
    <source>
        <strain evidence="2">LF4-65</strain>
    </source>
</reference>
<keyword evidence="3" id="KW-1185">Reference proteome</keyword>
<dbReference type="SMART" id="SM00953">
    <property type="entry name" value="RES"/>
    <property type="match status" value="1"/>
</dbReference>
<proteinExistence type="predicted"/>
<name>A0A953NB09_9BURK</name>
<dbReference type="InterPro" id="IPR014914">
    <property type="entry name" value="RES_dom"/>
</dbReference>
<dbReference type="EMBL" id="JAHXRI010000007">
    <property type="protein sequence ID" value="MBZ1350997.1"/>
    <property type="molecule type" value="Genomic_DNA"/>
</dbReference>
<organism evidence="2 3">
    <name type="scientific">Zwartia hollandica</name>
    <dbReference type="NCBI Taxonomy" id="324606"/>
    <lineage>
        <taxon>Bacteria</taxon>
        <taxon>Pseudomonadati</taxon>
        <taxon>Pseudomonadota</taxon>
        <taxon>Betaproteobacteria</taxon>
        <taxon>Burkholderiales</taxon>
        <taxon>Alcaligenaceae</taxon>
        <taxon>Zwartia</taxon>
    </lineage>
</organism>
<feature type="domain" description="RES" evidence="1">
    <location>
        <begin position="79"/>
        <end position="207"/>
    </location>
</feature>
<evidence type="ECO:0000313" key="3">
    <source>
        <dbReference type="Proteomes" id="UP000739565"/>
    </source>
</evidence>
<comment type="caution">
    <text evidence="2">The sequence shown here is derived from an EMBL/GenBank/DDBJ whole genome shotgun (WGS) entry which is preliminary data.</text>
</comment>
<dbReference type="Proteomes" id="UP000739565">
    <property type="component" value="Unassembled WGS sequence"/>
</dbReference>
<accession>A0A953NB09</accession>
<protein>
    <submittedName>
        <fullName evidence="2">RES family NAD+ phosphorylase</fullName>
    </submittedName>
</protein>
<evidence type="ECO:0000259" key="1">
    <source>
        <dbReference type="SMART" id="SM00953"/>
    </source>
</evidence>